<dbReference type="PROSITE" id="PS00649">
    <property type="entry name" value="G_PROTEIN_RECEP_F2_1"/>
    <property type="match status" value="1"/>
</dbReference>
<dbReference type="Gene3D" id="1.20.1070.10">
    <property type="entry name" value="Rhodopsin 7-helix transmembrane proteins"/>
    <property type="match status" value="2"/>
</dbReference>
<accession>A0A7K8S8T9</accession>
<dbReference type="GO" id="GO:0051240">
    <property type="term" value="P:positive regulation of multicellular organismal process"/>
    <property type="evidence" value="ECO:0007669"/>
    <property type="project" value="UniProtKB-ARBA"/>
</dbReference>
<dbReference type="PROSITE" id="PS50261">
    <property type="entry name" value="G_PROTEIN_RECEP_F2_4"/>
    <property type="match status" value="1"/>
</dbReference>
<keyword evidence="4 16" id="KW-0812">Transmembrane</keyword>
<evidence type="ECO:0000256" key="13">
    <source>
        <dbReference type="ARBA" id="ARBA00055347"/>
    </source>
</evidence>
<evidence type="ECO:0000256" key="7">
    <source>
        <dbReference type="ARBA" id="ARBA00023040"/>
    </source>
</evidence>
<evidence type="ECO:0000256" key="5">
    <source>
        <dbReference type="ARBA" id="ARBA00022729"/>
    </source>
</evidence>
<keyword evidence="8 16" id="KW-0472">Membrane</keyword>
<dbReference type="FunFam" id="4.10.1240.10:FF:000014">
    <property type="entry name" value="Growth hormone-releasing hormone receptor 2"/>
    <property type="match status" value="1"/>
</dbReference>
<dbReference type="PANTHER" id="PTHR45620">
    <property type="entry name" value="PDF RECEPTOR-LIKE PROTEIN-RELATED"/>
    <property type="match status" value="1"/>
</dbReference>
<evidence type="ECO:0000256" key="12">
    <source>
        <dbReference type="ARBA" id="ARBA00023224"/>
    </source>
</evidence>
<dbReference type="PROSITE" id="PS50227">
    <property type="entry name" value="G_PROTEIN_RECEP_F2_3"/>
    <property type="match status" value="1"/>
</dbReference>
<comment type="caution">
    <text evidence="19">The sequence shown here is derived from an EMBL/GenBank/DDBJ whole genome shotgun (WGS) entry which is preliminary data.</text>
</comment>
<feature type="transmembrane region" description="Helical" evidence="16">
    <location>
        <begin position="203"/>
        <end position="227"/>
    </location>
</feature>
<comment type="function">
    <text evidence="13">Receptor for GRF, coupled to G proteins which activate adenylyl cyclase. Stimulates somatotroph cell growth, growth hormone gene transcription and growth hormone secretion.</text>
</comment>
<dbReference type="PANTHER" id="PTHR45620:SF14">
    <property type="entry name" value="GROWTH HORMONE-RELEASING HORMONE RECEPTOR"/>
    <property type="match status" value="1"/>
</dbReference>
<dbReference type="Proteomes" id="UP000574210">
    <property type="component" value="Unassembled WGS sequence"/>
</dbReference>
<evidence type="ECO:0000256" key="11">
    <source>
        <dbReference type="ARBA" id="ARBA00023180"/>
    </source>
</evidence>
<proteinExistence type="inferred from homology"/>
<evidence type="ECO:0000256" key="3">
    <source>
        <dbReference type="ARBA" id="ARBA00022475"/>
    </source>
</evidence>
<evidence type="ECO:0000256" key="9">
    <source>
        <dbReference type="ARBA" id="ARBA00023157"/>
    </source>
</evidence>
<dbReference type="GO" id="GO:0005886">
    <property type="term" value="C:plasma membrane"/>
    <property type="evidence" value="ECO:0007669"/>
    <property type="project" value="UniProtKB-SubCell"/>
</dbReference>
<evidence type="ECO:0000256" key="2">
    <source>
        <dbReference type="ARBA" id="ARBA00005314"/>
    </source>
</evidence>
<keyword evidence="5" id="KW-0732">Signal</keyword>
<reference evidence="19 20" key="1">
    <citation type="submission" date="2019-09" db="EMBL/GenBank/DDBJ databases">
        <title>Bird 10,000 Genomes (B10K) Project - Family phase.</title>
        <authorList>
            <person name="Zhang G."/>
        </authorList>
    </citation>
    <scope>NUCLEOTIDE SEQUENCE [LARGE SCALE GENOMIC DNA]</scope>
    <source>
        <strain evidence="19">B10K-CU-031-12</strain>
        <tissue evidence="19">Muscle</tissue>
    </source>
</reference>
<dbReference type="PRINTS" id="PR01352">
    <property type="entry name" value="GHRHRECEPTOR"/>
</dbReference>
<dbReference type="GO" id="GO:0017046">
    <property type="term" value="F:peptide hormone binding"/>
    <property type="evidence" value="ECO:0007669"/>
    <property type="project" value="TreeGrafter"/>
</dbReference>
<feature type="domain" description="G-protein coupled receptors family 2 profile 2" evidence="18">
    <location>
        <begin position="127"/>
        <end position="382"/>
    </location>
</feature>
<organism evidence="19 20">
    <name type="scientific">Rhodinocichla rosea</name>
    <dbReference type="NCBI Taxonomy" id="58203"/>
    <lineage>
        <taxon>Eukaryota</taxon>
        <taxon>Metazoa</taxon>
        <taxon>Chordata</taxon>
        <taxon>Craniata</taxon>
        <taxon>Vertebrata</taxon>
        <taxon>Euteleostomi</taxon>
        <taxon>Archelosauria</taxon>
        <taxon>Archosauria</taxon>
        <taxon>Dinosauria</taxon>
        <taxon>Saurischia</taxon>
        <taxon>Theropoda</taxon>
        <taxon>Coelurosauria</taxon>
        <taxon>Aves</taxon>
        <taxon>Neognathae</taxon>
        <taxon>Neoaves</taxon>
        <taxon>Telluraves</taxon>
        <taxon>Australaves</taxon>
        <taxon>Passeriformes</taxon>
        <taxon>Thraupidae</taxon>
        <taxon>Rhodinocichla</taxon>
    </lineage>
</organism>
<dbReference type="InterPro" id="IPR036445">
    <property type="entry name" value="GPCR_2_extracell_dom_sf"/>
</dbReference>
<evidence type="ECO:0000256" key="1">
    <source>
        <dbReference type="ARBA" id="ARBA00004651"/>
    </source>
</evidence>
<dbReference type="AlphaFoldDB" id="A0A7K8S8T9"/>
<keyword evidence="11" id="KW-0325">Glycoprotein</keyword>
<dbReference type="InterPro" id="IPR000832">
    <property type="entry name" value="GPCR_2_secretin-like"/>
</dbReference>
<dbReference type="SMART" id="SM00008">
    <property type="entry name" value="HormR"/>
    <property type="match status" value="1"/>
</dbReference>
<keyword evidence="12" id="KW-0807">Transducer</keyword>
<feature type="non-terminal residue" evidence="19">
    <location>
        <position position="424"/>
    </location>
</feature>
<keyword evidence="9" id="KW-1015">Disulfide bond</keyword>
<keyword evidence="7" id="KW-0297">G-protein coupled receptor</keyword>
<feature type="domain" description="G-protein coupled receptors family 2 profile 1" evidence="17">
    <location>
        <begin position="36"/>
        <end position="114"/>
    </location>
</feature>
<dbReference type="SUPFAM" id="SSF81321">
    <property type="entry name" value="Family A G protein-coupled receptor-like"/>
    <property type="match status" value="1"/>
</dbReference>
<dbReference type="InterPro" id="IPR050332">
    <property type="entry name" value="GPCR_2"/>
</dbReference>
<name>A0A7K8S8T9_9PASS</name>
<dbReference type="GO" id="GO:0019838">
    <property type="term" value="F:growth factor binding"/>
    <property type="evidence" value="ECO:0007669"/>
    <property type="project" value="TreeGrafter"/>
</dbReference>
<dbReference type="GO" id="GO:0008284">
    <property type="term" value="P:positive regulation of cell population proliferation"/>
    <property type="evidence" value="ECO:0007669"/>
    <property type="project" value="TreeGrafter"/>
</dbReference>
<evidence type="ECO:0000256" key="4">
    <source>
        <dbReference type="ARBA" id="ARBA00022692"/>
    </source>
</evidence>
<dbReference type="InterPro" id="IPR017981">
    <property type="entry name" value="GPCR_2-like_7TM"/>
</dbReference>
<keyword evidence="10" id="KW-0675">Receptor</keyword>
<feature type="transmembrane region" description="Helical" evidence="16">
    <location>
        <begin position="239"/>
        <end position="254"/>
    </location>
</feature>
<dbReference type="SUPFAM" id="SSF111418">
    <property type="entry name" value="Hormone receptor domain"/>
    <property type="match status" value="1"/>
</dbReference>
<sequence length="424" mass="48951">IQPLLTNPQKLSSLQVAGNVHPECDFMVELKKKEAECLEAPQEHGNATSPGCKRTWDKLLCWPEADAGDILALPCPNILFHFMKEPAGMIKRNCTKKGWSDPFPPYYVACPVEDEIPLEEQSYFATIKIIYTVGYSVSITSLIIAVTVLIAFRRLRCPRNYIHVQLFFTFILKAIAIFIKDAVLFQEEGIDHCSFSTTECKISVVFCHYFMMTNFMWLLVEALYLNCLLLSSLSHGRRYFWWLVLFGWGRYGFYRKTVKGRLLNEAVQPGEDKHRDHRATSRGYKKAGEGLFLRNGVNFVLFINIIRILLKKLDPRQINFNNSSQYRRLSRSTLLLIPLFGTHYIVFNFLPEYTSLGVRLYLELCIGSFQGFVVAVLYCFLNQEVQTEIGRRWHGKRYGLVPVWRRTRWTVPSSSGVKMTTSVC</sequence>
<feature type="transmembrane region" description="Helical" evidence="16">
    <location>
        <begin position="129"/>
        <end position="152"/>
    </location>
</feature>
<feature type="transmembrane region" description="Helical" evidence="16">
    <location>
        <begin position="291"/>
        <end position="310"/>
    </location>
</feature>
<dbReference type="GO" id="GO:0016520">
    <property type="term" value="F:growth hormone-releasing hormone receptor activity"/>
    <property type="evidence" value="ECO:0007669"/>
    <property type="project" value="UniProtKB-ARBA"/>
</dbReference>
<feature type="transmembrane region" description="Helical" evidence="16">
    <location>
        <begin position="331"/>
        <end position="349"/>
    </location>
</feature>
<evidence type="ECO:0000313" key="19">
    <source>
        <dbReference type="EMBL" id="NXF26004.1"/>
    </source>
</evidence>
<dbReference type="PRINTS" id="PR00249">
    <property type="entry name" value="GPCRSECRETIN"/>
</dbReference>
<dbReference type="GO" id="GO:0007189">
    <property type="term" value="P:adenylate cyclase-activating G protein-coupled receptor signaling pathway"/>
    <property type="evidence" value="ECO:0007669"/>
    <property type="project" value="TreeGrafter"/>
</dbReference>
<comment type="subcellular location">
    <subcellularLocation>
        <location evidence="1">Cell membrane</location>
        <topology evidence="1">Multi-pass membrane protein</topology>
    </subcellularLocation>
</comment>
<dbReference type="InterPro" id="IPR003288">
    <property type="entry name" value="GPCR_2_GHRH_rcpt"/>
</dbReference>
<comment type="similarity">
    <text evidence="2">Belongs to the G-protein coupled receptor 2 family.</text>
</comment>
<dbReference type="GO" id="GO:0040008">
    <property type="term" value="P:regulation of growth"/>
    <property type="evidence" value="ECO:0007669"/>
    <property type="project" value="UniProtKB-ARBA"/>
</dbReference>
<dbReference type="InterPro" id="IPR017983">
    <property type="entry name" value="GPCR_2_secretin-like_CS"/>
</dbReference>
<dbReference type="Gene3D" id="4.10.1240.10">
    <property type="entry name" value="GPCR, family 2, extracellular hormone receptor domain"/>
    <property type="match status" value="1"/>
</dbReference>
<evidence type="ECO:0000256" key="10">
    <source>
        <dbReference type="ARBA" id="ARBA00023170"/>
    </source>
</evidence>
<evidence type="ECO:0000256" key="8">
    <source>
        <dbReference type="ARBA" id="ARBA00023136"/>
    </source>
</evidence>
<keyword evidence="20" id="KW-1185">Reference proteome</keyword>
<evidence type="ECO:0000259" key="17">
    <source>
        <dbReference type="PROSITE" id="PS50227"/>
    </source>
</evidence>
<dbReference type="GO" id="GO:0008528">
    <property type="term" value="F:G protein-coupled peptide receptor activity"/>
    <property type="evidence" value="ECO:0007669"/>
    <property type="project" value="TreeGrafter"/>
</dbReference>
<feature type="transmembrane region" description="Helical" evidence="16">
    <location>
        <begin position="164"/>
        <end position="183"/>
    </location>
</feature>
<dbReference type="PROSITE" id="PS00650">
    <property type="entry name" value="G_PROTEIN_RECEP_F2_2"/>
    <property type="match status" value="1"/>
</dbReference>
<evidence type="ECO:0000259" key="18">
    <source>
        <dbReference type="PROSITE" id="PS50261"/>
    </source>
</evidence>
<keyword evidence="3" id="KW-1003">Cell membrane</keyword>
<dbReference type="InterPro" id="IPR001879">
    <property type="entry name" value="GPCR_2_extracellular_dom"/>
</dbReference>
<evidence type="ECO:0000256" key="16">
    <source>
        <dbReference type="SAM" id="Phobius"/>
    </source>
</evidence>
<dbReference type="GO" id="GO:0007166">
    <property type="term" value="P:cell surface receptor signaling pathway"/>
    <property type="evidence" value="ECO:0007669"/>
    <property type="project" value="InterPro"/>
</dbReference>
<protein>
    <recommendedName>
        <fullName evidence="14">Growth hormone-releasing hormone receptor</fullName>
    </recommendedName>
    <alternativeName>
        <fullName evidence="15">Growth hormone-releasing factor receptor</fullName>
    </alternativeName>
</protein>
<feature type="non-terminal residue" evidence="19">
    <location>
        <position position="1"/>
    </location>
</feature>
<dbReference type="Pfam" id="PF02793">
    <property type="entry name" value="HRM"/>
    <property type="match status" value="1"/>
</dbReference>
<keyword evidence="6 16" id="KW-1133">Transmembrane helix</keyword>
<evidence type="ECO:0000256" key="14">
    <source>
        <dbReference type="ARBA" id="ARBA00071070"/>
    </source>
</evidence>
<evidence type="ECO:0000313" key="20">
    <source>
        <dbReference type="Proteomes" id="UP000574210"/>
    </source>
</evidence>
<gene>
    <name evidence="19" type="primary">Ghrhr</name>
    <name evidence="19" type="ORF">RHOROS_R05799</name>
</gene>
<evidence type="ECO:0000256" key="6">
    <source>
        <dbReference type="ARBA" id="ARBA00022989"/>
    </source>
</evidence>
<feature type="transmembrane region" description="Helical" evidence="16">
    <location>
        <begin position="361"/>
        <end position="381"/>
    </location>
</feature>
<dbReference type="EMBL" id="VWYZ01000505">
    <property type="protein sequence ID" value="NXF26004.1"/>
    <property type="molecule type" value="Genomic_DNA"/>
</dbReference>
<evidence type="ECO:0000256" key="15">
    <source>
        <dbReference type="ARBA" id="ARBA00079039"/>
    </source>
</evidence>
<dbReference type="Pfam" id="PF00002">
    <property type="entry name" value="7tm_2"/>
    <property type="match status" value="2"/>
</dbReference>